<comment type="caution">
    <text evidence="3">The sequence shown here is derived from an EMBL/GenBank/DDBJ whole genome shotgun (WGS) entry which is preliminary data.</text>
</comment>
<dbReference type="Gene3D" id="3.30.70.1060">
    <property type="entry name" value="Dimeric alpha+beta barrel"/>
    <property type="match status" value="1"/>
</dbReference>
<feature type="domain" description="YCII-related" evidence="2">
    <location>
        <begin position="1"/>
        <end position="82"/>
    </location>
</feature>
<dbReference type="SUPFAM" id="SSF54909">
    <property type="entry name" value="Dimeric alpha+beta barrel"/>
    <property type="match status" value="1"/>
</dbReference>
<evidence type="ECO:0000313" key="3">
    <source>
        <dbReference type="EMBL" id="GGF16877.1"/>
    </source>
</evidence>
<comment type="similarity">
    <text evidence="1">Belongs to the YciI family.</text>
</comment>
<reference evidence="4" key="1">
    <citation type="journal article" date="2019" name="Int. J. Syst. Evol. Microbiol.">
        <title>The Global Catalogue of Microorganisms (GCM) 10K type strain sequencing project: providing services to taxonomists for standard genome sequencing and annotation.</title>
        <authorList>
            <consortium name="The Broad Institute Genomics Platform"/>
            <consortium name="The Broad Institute Genome Sequencing Center for Infectious Disease"/>
            <person name="Wu L."/>
            <person name="Ma J."/>
        </authorList>
    </citation>
    <scope>NUCLEOTIDE SEQUENCE [LARGE SCALE GENOMIC DNA]</scope>
    <source>
        <strain evidence="4">CGMCC 1.15197</strain>
    </source>
</reference>
<dbReference type="RefSeq" id="WP_188814880.1">
    <property type="nucleotide sequence ID" value="NZ_BMHT01000005.1"/>
</dbReference>
<dbReference type="PANTHER" id="PTHR37828:SF1">
    <property type="entry name" value="YCII-RELATED DOMAIN-CONTAINING PROTEIN"/>
    <property type="match status" value="1"/>
</dbReference>
<evidence type="ECO:0000313" key="4">
    <source>
        <dbReference type="Proteomes" id="UP000632273"/>
    </source>
</evidence>
<evidence type="ECO:0000259" key="2">
    <source>
        <dbReference type="Pfam" id="PF03795"/>
    </source>
</evidence>
<evidence type="ECO:0000256" key="1">
    <source>
        <dbReference type="ARBA" id="ARBA00007689"/>
    </source>
</evidence>
<accession>A0ABQ1UE06</accession>
<dbReference type="Proteomes" id="UP000632273">
    <property type="component" value="Unassembled WGS sequence"/>
</dbReference>
<name>A0ABQ1UE06_9BACT</name>
<keyword evidence="4" id="KW-1185">Reference proteome</keyword>
<dbReference type="EMBL" id="BMHT01000005">
    <property type="protein sequence ID" value="GGF16877.1"/>
    <property type="molecule type" value="Genomic_DNA"/>
</dbReference>
<protein>
    <recommendedName>
        <fullName evidence="2">YCII-related domain-containing protein</fullName>
    </recommendedName>
</protein>
<dbReference type="InterPro" id="IPR011008">
    <property type="entry name" value="Dimeric_a/b-barrel"/>
</dbReference>
<proteinExistence type="inferred from homology"/>
<gene>
    <name evidence="3" type="primary">yciI</name>
    <name evidence="3" type="ORF">GCM10011383_30440</name>
</gene>
<sequence length="95" mass="10320">MFLLVLTYSKPLEEVEPLMAAHMAWVDAQYQNGTFLASGRRVPRTGGIILARATDLGSLEALAATDPFLEAGVAQYDIIEFTLSRTALGFESLLS</sequence>
<dbReference type="Pfam" id="PF03795">
    <property type="entry name" value="YCII"/>
    <property type="match status" value="1"/>
</dbReference>
<dbReference type="PANTHER" id="PTHR37828">
    <property type="entry name" value="GSR2449 PROTEIN"/>
    <property type="match status" value="1"/>
</dbReference>
<organism evidence="3 4">
    <name type="scientific">Hymenobacter cavernae</name>
    <dbReference type="NCBI Taxonomy" id="2044852"/>
    <lineage>
        <taxon>Bacteria</taxon>
        <taxon>Pseudomonadati</taxon>
        <taxon>Bacteroidota</taxon>
        <taxon>Cytophagia</taxon>
        <taxon>Cytophagales</taxon>
        <taxon>Hymenobacteraceae</taxon>
        <taxon>Hymenobacter</taxon>
    </lineage>
</organism>
<dbReference type="InterPro" id="IPR005545">
    <property type="entry name" value="YCII"/>
</dbReference>